<evidence type="ECO:0000313" key="6">
    <source>
        <dbReference type="EMBL" id="MCL7028121.1"/>
    </source>
</evidence>
<reference evidence="6" key="1">
    <citation type="submission" date="2022-03" db="EMBL/GenBank/DDBJ databases">
        <title>A functionally conserved STORR gene fusion in Papaver species that diverged 16.8 million years ago.</title>
        <authorList>
            <person name="Catania T."/>
        </authorList>
    </citation>
    <scope>NUCLEOTIDE SEQUENCE</scope>
    <source>
        <strain evidence="6">S-191538</strain>
    </source>
</reference>
<name>A0AA41S3S5_PAPNU</name>
<dbReference type="InterPro" id="IPR000218">
    <property type="entry name" value="Ribosomal_uL14"/>
</dbReference>
<organism evidence="6 7">
    <name type="scientific">Papaver nudicaule</name>
    <name type="common">Iceland poppy</name>
    <dbReference type="NCBI Taxonomy" id="74823"/>
    <lineage>
        <taxon>Eukaryota</taxon>
        <taxon>Viridiplantae</taxon>
        <taxon>Streptophyta</taxon>
        <taxon>Embryophyta</taxon>
        <taxon>Tracheophyta</taxon>
        <taxon>Spermatophyta</taxon>
        <taxon>Magnoliopsida</taxon>
        <taxon>Ranunculales</taxon>
        <taxon>Papaveraceae</taxon>
        <taxon>Papaveroideae</taxon>
        <taxon>Papaver</taxon>
    </lineage>
</organism>
<comment type="similarity">
    <text evidence="1 4">Belongs to the universal ribosomal protein uL14 family.</text>
</comment>
<dbReference type="GO" id="GO:0070180">
    <property type="term" value="F:large ribosomal subunit rRNA binding"/>
    <property type="evidence" value="ECO:0007669"/>
    <property type="project" value="TreeGrafter"/>
</dbReference>
<evidence type="ECO:0000256" key="3">
    <source>
        <dbReference type="ARBA" id="ARBA00023274"/>
    </source>
</evidence>
<dbReference type="PANTHER" id="PTHR11761">
    <property type="entry name" value="50S/60S RIBOSOMAL PROTEIN L14/L23"/>
    <property type="match status" value="1"/>
</dbReference>
<keyword evidence="7" id="KW-1185">Reference proteome</keyword>
<dbReference type="Pfam" id="PF00238">
    <property type="entry name" value="Ribosomal_L14"/>
    <property type="match status" value="1"/>
</dbReference>
<dbReference type="Gene3D" id="2.40.150.20">
    <property type="entry name" value="Ribosomal protein L14"/>
    <property type="match status" value="1"/>
</dbReference>
<evidence type="ECO:0000256" key="1">
    <source>
        <dbReference type="ARBA" id="ARBA00010745"/>
    </source>
</evidence>
<dbReference type="InterPro" id="IPR036853">
    <property type="entry name" value="Ribosomal_uL14_sf"/>
</dbReference>
<protein>
    <recommendedName>
        <fullName evidence="8">60S ribosomal protein L23</fullName>
    </recommendedName>
</protein>
<evidence type="ECO:0000256" key="5">
    <source>
        <dbReference type="SAM" id="Phobius"/>
    </source>
</evidence>
<dbReference type="GO" id="GO:0022625">
    <property type="term" value="C:cytosolic large ribosomal subunit"/>
    <property type="evidence" value="ECO:0007669"/>
    <property type="project" value="TreeGrafter"/>
</dbReference>
<dbReference type="PANTHER" id="PTHR11761:SF8">
    <property type="entry name" value="LARGE RIBOSOMAL SUBUNIT PROTEIN UL14"/>
    <property type="match status" value="1"/>
</dbReference>
<gene>
    <name evidence="6" type="ORF">MKW94_007792</name>
</gene>
<keyword evidence="2 4" id="KW-0689">Ribosomal protein</keyword>
<dbReference type="Proteomes" id="UP001177140">
    <property type="component" value="Unassembled WGS sequence"/>
</dbReference>
<dbReference type="CDD" id="cd00337">
    <property type="entry name" value="Ribosomal_uL14"/>
    <property type="match status" value="1"/>
</dbReference>
<evidence type="ECO:0008006" key="8">
    <source>
        <dbReference type="Google" id="ProtNLM"/>
    </source>
</evidence>
<keyword evidence="3 4" id="KW-0687">Ribonucleoprotein</keyword>
<dbReference type="GO" id="GO:0006412">
    <property type="term" value="P:translation"/>
    <property type="evidence" value="ECO:0007669"/>
    <property type="project" value="InterPro"/>
</dbReference>
<evidence type="ECO:0000313" key="7">
    <source>
        <dbReference type="Proteomes" id="UP001177140"/>
    </source>
</evidence>
<comment type="caution">
    <text evidence="6">The sequence shown here is derived from an EMBL/GenBank/DDBJ whole genome shotgun (WGS) entry which is preliminary data.</text>
</comment>
<evidence type="ECO:0000256" key="2">
    <source>
        <dbReference type="ARBA" id="ARBA00022980"/>
    </source>
</evidence>
<sequence length="110" mass="12553">MAGNNARVNCADSTGAKNMYIISVNGTKGRLNRLPSACSRDVVVATVKKARLDLRKKVMPAFIVRQRKAWRHKDAVFIYFEVMYNPLMVLLHLTFRHCHKLWTGETGMCN</sequence>
<dbReference type="EMBL" id="JAJJMA010075882">
    <property type="protein sequence ID" value="MCL7028121.1"/>
    <property type="molecule type" value="Genomic_DNA"/>
</dbReference>
<proteinExistence type="inferred from homology"/>
<dbReference type="SMART" id="SM01374">
    <property type="entry name" value="Ribosomal_L14"/>
    <property type="match status" value="1"/>
</dbReference>
<keyword evidence="5" id="KW-1133">Transmembrane helix</keyword>
<dbReference type="AlphaFoldDB" id="A0AA41S3S5"/>
<keyword evidence="5" id="KW-0812">Transmembrane</keyword>
<evidence type="ECO:0000256" key="4">
    <source>
        <dbReference type="RuleBase" id="RU003949"/>
    </source>
</evidence>
<dbReference type="GO" id="GO:0003735">
    <property type="term" value="F:structural constituent of ribosome"/>
    <property type="evidence" value="ECO:0007669"/>
    <property type="project" value="InterPro"/>
</dbReference>
<feature type="transmembrane region" description="Helical" evidence="5">
    <location>
        <begin position="75"/>
        <end position="95"/>
    </location>
</feature>
<dbReference type="SUPFAM" id="SSF50193">
    <property type="entry name" value="Ribosomal protein L14"/>
    <property type="match status" value="1"/>
</dbReference>
<accession>A0AA41S3S5</accession>
<keyword evidence="5" id="KW-0472">Membrane</keyword>